<name>A0AAV8S9V8_9ROSI</name>
<comment type="caution">
    <text evidence="4">The sequence shown here is derived from an EMBL/GenBank/DDBJ whole genome shotgun (WGS) entry which is preliminary data.</text>
</comment>
<keyword evidence="5" id="KW-1185">Reference proteome</keyword>
<feature type="domain" description="DUF630" evidence="3">
    <location>
        <begin position="1"/>
        <end position="59"/>
    </location>
</feature>
<dbReference type="PANTHER" id="PTHR21450:SF9">
    <property type="entry name" value="BZIP DOMAIN CLASS TRANSCRIPTION FACTOR (DUF630 AND DUF632)-RELATED"/>
    <property type="match status" value="1"/>
</dbReference>
<dbReference type="PANTHER" id="PTHR21450">
    <property type="entry name" value="PROTEIN ALTERED PHOSPHATE STARVATION RESPONSE 1"/>
    <property type="match status" value="1"/>
</dbReference>
<dbReference type="InterPro" id="IPR006868">
    <property type="entry name" value="DUF630"/>
</dbReference>
<proteinExistence type="predicted"/>
<feature type="region of interest" description="Disordered" evidence="1">
    <location>
        <begin position="74"/>
        <end position="157"/>
    </location>
</feature>
<evidence type="ECO:0000313" key="5">
    <source>
        <dbReference type="Proteomes" id="UP001159364"/>
    </source>
</evidence>
<protein>
    <submittedName>
        <fullName evidence="4">Uncharacterized protein</fullName>
    </submittedName>
</protein>
<feature type="domain" description="DUF632" evidence="2">
    <location>
        <begin position="352"/>
        <end position="656"/>
    </location>
</feature>
<feature type="region of interest" description="Disordered" evidence="1">
    <location>
        <begin position="193"/>
        <end position="231"/>
    </location>
</feature>
<feature type="compositionally biased region" description="Acidic residues" evidence="1">
    <location>
        <begin position="277"/>
        <end position="289"/>
    </location>
</feature>
<evidence type="ECO:0000259" key="3">
    <source>
        <dbReference type="Pfam" id="PF04783"/>
    </source>
</evidence>
<sequence length="790" mass="89001">MGCTSSKLDNEDTVRRCKDRRRLIKEAVYARHHLAAAHADYCRSLRVTGSALCSFAAGEPLSVSEQSPAVFLGNPSPSAAPSVTSNSIPPRAPVRPSPSPSPSLHPPPPPPPYSPSIASSKLPPVLDGAATRRRKPAKLPHILSESSLSSSPRSQRSNFEYPTAYQANSTYSSTPSQASSVWNWEKFYPPSPPDSEFFNRKARNQSQNDAYGRHHLDADDDMDTETETERSDYDFFNKRYDSDIRKHHSVVDEETEREEVQCSEWGDHDHYSTTSSSDEDDVVEEEVENGESRSQIGTRSNFGSSFRAESVKQPPMYRNASKTDKSDEAGSSASFKTGEFSELKMVVRHKDLKEIVEAIKENFDKAAAAGDQVSEMLEIGRAQLDRSFRQLKKTVYHSTSVLSNLSSSWTLKPPLAVKYRLDPGLLNQQGGPRSLCSTMERLLAWEKKLYEEVKSREGVKIEHEKKLSTLQSQEYKGEDDSKLDKTKASITRLQSLIFVTSQAVSTTSTAIVALRDSDLVPQLVELCHGFLYMWRSMHQYHEVQNHIVQQVRGLVNRSIKGELTSELHRQATRDLESAVCTWHSSFCRLIKFQRDFIHSIHGWFKLTLLPVNNDNINTGVEHSEMFAFLDEWKLALDRVPDTVASEAIKSFINVVHVIFVKQTEELKIKKRTDTTSKELEKKASSLRNIERKYYQSYSMVGIGVPDTSPENIHVLDARDPLAEKKSELANCQRRVEDEMLRHAKAVEVTRAMTLNNLQTGLPGVFQALTSFSSLFTEAIELVCNRSYAIK</sequence>
<feature type="compositionally biased region" description="Polar residues" evidence="1">
    <location>
        <begin position="292"/>
        <end position="304"/>
    </location>
</feature>
<dbReference type="EMBL" id="JAIWQS010000012">
    <property type="protein sequence ID" value="KAJ8748816.1"/>
    <property type="molecule type" value="Genomic_DNA"/>
</dbReference>
<reference evidence="4 5" key="1">
    <citation type="submission" date="2021-09" db="EMBL/GenBank/DDBJ databases">
        <title>Genomic insights and catalytic innovation underlie evolution of tropane alkaloids biosynthesis.</title>
        <authorList>
            <person name="Wang Y.-J."/>
            <person name="Tian T."/>
            <person name="Huang J.-P."/>
            <person name="Huang S.-X."/>
        </authorList>
    </citation>
    <scope>NUCLEOTIDE SEQUENCE [LARGE SCALE GENOMIC DNA]</scope>
    <source>
        <strain evidence="4">KIB-2018</strain>
        <tissue evidence="4">Leaf</tissue>
    </source>
</reference>
<evidence type="ECO:0000256" key="1">
    <source>
        <dbReference type="SAM" id="MobiDB-lite"/>
    </source>
</evidence>
<dbReference type="Proteomes" id="UP001159364">
    <property type="component" value="Linkage Group LG12"/>
</dbReference>
<accession>A0AAV8S9V8</accession>
<organism evidence="4 5">
    <name type="scientific">Erythroxylum novogranatense</name>
    <dbReference type="NCBI Taxonomy" id="1862640"/>
    <lineage>
        <taxon>Eukaryota</taxon>
        <taxon>Viridiplantae</taxon>
        <taxon>Streptophyta</taxon>
        <taxon>Embryophyta</taxon>
        <taxon>Tracheophyta</taxon>
        <taxon>Spermatophyta</taxon>
        <taxon>Magnoliopsida</taxon>
        <taxon>eudicotyledons</taxon>
        <taxon>Gunneridae</taxon>
        <taxon>Pentapetalae</taxon>
        <taxon>rosids</taxon>
        <taxon>fabids</taxon>
        <taxon>Malpighiales</taxon>
        <taxon>Erythroxylaceae</taxon>
        <taxon>Erythroxylum</taxon>
    </lineage>
</organism>
<feature type="region of interest" description="Disordered" evidence="1">
    <location>
        <begin position="250"/>
        <end position="333"/>
    </location>
</feature>
<feature type="compositionally biased region" description="Polar residues" evidence="1">
    <location>
        <begin position="75"/>
        <end position="86"/>
    </location>
</feature>
<dbReference type="Pfam" id="PF04782">
    <property type="entry name" value="DUF632"/>
    <property type="match status" value="1"/>
</dbReference>
<gene>
    <name evidence="4" type="ORF">K2173_011374</name>
</gene>
<feature type="compositionally biased region" description="Low complexity" evidence="1">
    <location>
        <begin position="143"/>
        <end position="157"/>
    </location>
</feature>
<dbReference type="AlphaFoldDB" id="A0AAV8S9V8"/>
<feature type="compositionally biased region" description="Pro residues" evidence="1">
    <location>
        <begin position="90"/>
        <end position="114"/>
    </location>
</feature>
<dbReference type="InterPro" id="IPR006867">
    <property type="entry name" value="DUF632"/>
</dbReference>
<evidence type="ECO:0000313" key="4">
    <source>
        <dbReference type="EMBL" id="KAJ8748816.1"/>
    </source>
</evidence>
<evidence type="ECO:0000259" key="2">
    <source>
        <dbReference type="Pfam" id="PF04782"/>
    </source>
</evidence>
<dbReference type="Pfam" id="PF04783">
    <property type="entry name" value="DUF630"/>
    <property type="match status" value="1"/>
</dbReference>